<evidence type="ECO:0000256" key="1">
    <source>
        <dbReference type="ARBA" id="ARBA00004797"/>
    </source>
</evidence>
<evidence type="ECO:0000313" key="11">
    <source>
        <dbReference type="EMBL" id="EJP68758.1"/>
    </source>
</evidence>
<dbReference type="Proteomes" id="UP000002762">
    <property type="component" value="Unassembled WGS sequence"/>
</dbReference>
<feature type="compositionally biased region" description="Polar residues" evidence="9">
    <location>
        <begin position="265"/>
        <end position="276"/>
    </location>
</feature>
<feature type="region of interest" description="Disordered" evidence="9">
    <location>
        <begin position="826"/>
        <end position="912"/>
    </location>
</feature>
<evidence type="ECO:0000256" key="8">
    <source>
        <dbReference type="ARBA" id="ARBA00049790"/>
    </source>
</evidence>
<dbReference type="CDD" id="cd02440">
    <property type="entry name" value="AdoMet_MTases"/>
    <property type="match status" value="1"/>
</dbReference>
<dbReference type="STRING" id="655819.J5JVT8"/>
<dbReference type="Gene3D" id="2.120.10.80">
    <property type="entry name" value="Kelch-type beta propeller"/>
    <property type="match status" value="2"/>
</dbReference>
<dbReference type="InterPro" id="IPR029063">
    <property type="entry name" value="SAM-dependent_MTases_sf"/>
</dbReference>
<name>J5JVT8_BEAB2</name>
<dbReference type="RefSeq" id="XP_008595112.1">
    <property type="nucleotide sequence ID" value="XM_008596890.1"/>
</dbReference>
<comment type="catalytic activity">
    <reaction evidence="4">
        <text>a 5'-end (N(2),N(7)-dimethyl 5'-triphosphoguanosine)-ribonucleoside in snoRNA + S-adenosyl-L-methionine = a 5'-end (N(2),N(2),N(7)-trimethyl 5'-triphosphoguanosine)-ribonucleoside in snoRNA + S-adenosyl-L-homocysteine + H(+)</text>
        <dbReference type="Rhea" id="RHEA:78507"/>
        <dbReference type="Rhea" id="RHEA-COMP:19088"/>
        <dbReference type="Rhea" id="RHEA-COMP:19090"/>
        <dbReference type="ChEBI" id="CHEBI:15378"/>
        <dbReference type="ChEBI" id="CHEBI:57856"/>
        <dbReference type="ChEBI" id="CHEBI:59789"/>
        <dbReference type="ChEBI" id="CHEBI:167623"/>
        <dbReference type="ChEBI" id="CHEBI:172880"/>
    </reaction>
    <physiologicalReaction direction="left-to-right" evidence="4">
        <dbReference type="Rhea" id="RHEA:78508"/>
    </physiologicalReaction>
</comment>
<feature type="compositionally biased region" description="Basic and acidic residues" evidence="9">
    <location>
        <begin position="291"/>
        <end position="330"/>
    </location>
</feature>
<organism evidence="11 12">
    <name type="scientific">Beauveria bassiana (strain ARSEF 2860)</name>
    <name type="common">White muscardine disease fungus</name>
    <name type="synonym">Tritirachium shiotae</name>
    <dbReference type="NCBI Taxonomy" id="655819"/>
    <lineage>
        <taxon>Eukaryota</taxon>
        <taxon>Fungi</taxon>
        <taxon>Dikarya</taxon>
        <taxon>Ascomycota</taxon>
        <taxon>Pezizomycotina</taxon>
        <taxon>Sordariomycetes</taxon>
        <taxon>Hypocreomycetidae</taxon>
        <taxon>Hypocreales</taxon>
        <taxon>Cordycipitaceae</taxon>
        <taxon>Beauveria</taxon>
    </lineage>
</organism>
<dbReference type="AlphaFoldDB" id="J5JVT8"/>
<dbReference type="InterPro" id="IPR052588">
    <property type="entry name" value="Kelch_domain_protein"/>
</dbReference>
<dbReference type="InterPro" id="IPR015915">
    <property type="entry name" value="Kelch-typ_b-propeller"/>
</dbReference>
<accession>J5JVT8</accession>
<dbReference type="Pfam" id="PF24681">
    <property type="entry name" value="Kelch_KLHDC2_KLHL20_DRC7"/>
    <property type="match status" value="1"/>
</dbReference>
<dbReference type="SUPFAM" id="SSF53335">
    <property type="entry name" value="S-adenosyl-L-methionine-dependent methyltransferases"/>
    <property type="match status" value="1"/>
</dbReference>
<dbReference type="GO" id="GO:0008168">
    <property type="term" value="F:methyltransferase activity"/>
    <property type="evidence" value="ECO:0007669"/>
    <property type="project" value="InterPro"/>
</dbReference>
<comment type="catalytic activity">
    <reaction evidence="7">
        <text>a 5'-end (N(7)-methyl 5'-triphosphoguanosine)-ribonucleoside in snRNA + S-adenosyl-L-methionine = a 5'-end (N(2),N(7)-dimethyl 5'-triphosphoguanosine)-ribonucleoside in snRNA + S-adenosyl-L-homocysteine + H(+)</text>
        <dbReference type="Rhea" id="RHEA:78471"/>
        <dbReference type="Rhea" id="RHEA-COMP:19085"/>
        <dbReference type="Rhea" id="RHEA-COMP:19087"/>
        <dbReference type="ChEBI" id="CHEBI:15378"/>
        <dbReference type="ChEBI" id="CHEBI:57856"/>
        <dbReference type="ChEBI" id="CHEBI:59789"/>
        <dbReference type="ChEBI" id="CHEBI:156461"/>
        <dbReference type="ChEBI" id="CHEBI:172880"/>
    </reaction>
    <physiologicalReaction direction="left-to-right" evidence="7">
        <dbReference type="Rhea" id="RHEA:78472"/>
    </physiologicalReaction>
</comment>
<dbReference type="InterPro" id="IPR025183">
    <property type="entry name" value="DUF4110"/>
</dbReference>
<evidence type="ECO:0000256" key="4">
    <source>
        <dbReference type="ARBA" id="ARBA00047418"/>
    </source>
</evidence>
<evidence type="ECO:0000259" key="10">
    <source>
        <dbReference type="Pfam" id="PF13422"/>
    </source>
</evidence>
<comment type="pathway">
    <text evidence="1">tRNA modification; wybutosine-tRNA(Phe) biosynthesis.</text>
</comment>
<feature type="domain" description="DUF4110" evidence="10">
    <location>
        <begin position="900"/>
        <end position="990"/>
    </location>
</feature>
<dbReference type="Pfam" id="PF13422">
    <property type="entry name" value="DUF4110"/>
    <property type="match status" value="1"/>
</dbReference>
<comment type="catalytic activity">
    <reaction evidence="5">
        <text>a 5'-end (N(7)-methyl 5'-triphosphoguanosine)-ribonucleoside in snoRNA + S-adenosyl-L-methionine = a 5'-end (N(2),N(7)-dimethyl 5'-triphosphoguanosine)-ribonucleoside in snoRNA + S-adenosyl-L-homocysteine + H(+)</text>
        <dbReference type="Rhea" id="RHEA:78475"/>
        <dbReference type="Rhea" id="RHEA-COMP:19086"/>
        <dbReference type="Rhea" id="RHEA-COMP:19088"/>
        <dbReference type="ChEBI" id="CHEBI:15378"/>
        <dbReference type="ChEBI" id="CHEBI:57856"/>
        <dbReference type="ChEBI" id="CHEBI:59789"/>
        <dbReference type="ChEBI" id="CHEBI:156461"/>
        <dbReference type="ChEBI" id="CHEBI:172880"/>
    </reaction>
    <physiologicalReaction direction="left-to-right" evidence="5">
        <dbReference type="Rhea" id="RHEA:78476"/>
    </physiologicalReaction>
</comment>
<evidence type="ECO:0000313" key="12">
    <source>
        <dbReference type="Proteomes" id="UP000002762"/>
    </source>
</evidence>
<dbReference type="GO" id="GO:0036261">
    <property type="term" value="P:7-methylguanosine cap hypermethylation"/>
    <property type="evidence" value="ECO:0007669"/>
    <property type="project" value="InterPro"/>
</dbReference>
<keyword evidence="12" id="KW-1185">Reference proteome</keyword>
<evidence type="ECO:0000256" key="7">
    <source>
        <dbReference type="ARBA" id="ARBA00049075"/>
    </source>
</evidence>
<dbReference type="InterPro" id="IPR019012">
    <property type="entry name" value="RNA_cap_Gua-N2-MeTrfase"/>
</dbReference>
<comment type="similarity">
    <text evidence="3">Belongs to the methyltransferase superfamily. Trimethylguanosine synthase family.</text>
</comment>
<feature type="region of interest" description="Disordered" evidence="9">
    <location>
        <begin position="606"/>
        <end position="633"/>
    </location>
</feature>
<comment type="catalytic activity">
    <reaction evidence="6">
        <text>a 5'-end (N(2),N(7)-dimethyl 5'-triphosphoguanosine)-ribonucleoside in snRNA + S-adenosyl-L-methionine = a 5'-end (N(2),N(2),N(7)-trimethyl 5'-triphosphoguanosine)-ribonucleoside in snRNA + S-adenosyl-L-homocysteine + H(+)</text>
        <dbReference type="Rhea" id="RHEA:78479"/>
        <dbReference type="Rhea" id="RHEA-COMP:19087"/>
        <dbReference type="Rhea" id="RHEA-COMP:19089"/>
        <dbReference type="ChEBI" id="CHEBI:15378"/>
        <dbReference type="ChEBI" id="CHEBI:57856"/>
        <dbReference type="ChEBI" id="CHEBI:59789"/>
        <dbReference type="ChEBI" id="CHEBI:167623"/>
        <dbReference type="ChEBI" id="CHEBI:172880"/>
    </reaction>
    <physiologicalReaction direction="left-to-right" evidence="6">
        <dbReference type="Rhea" id="RHEA:78480"/>
    </physiologicalReaction>
</comment>
<evidence type="ECO:0000256" key="9">
    <source>
        <dbReference type="SAM" id="MobiDB-lite"/>
    </source>
</evidence>
<evidence type="ECO:0000256" key="2">
    <source>
        <dbReference type="ARBA" id="ARBA00018517"/>
    </source>
</evidence>
<feature type="region of interest" description="Disordered" evidence="9">
    <location>
        <begin position="250"/>
        <end position="332"/>
    </location>
</feature>
<proteinExistence type="inferred from homology"/>
<dbReference type="PANTHER" id="PTHR46063:SF1">
    <property type="entry name" value="KELCH DOMAIN-CONTAINING PROTEIN 4"/>
    <property type="match status" value="1"/>
</dbReference>
<feature type="region of interest" description="Disordered" evidence="9">
    <location>
        <begin position="685"/>
        <end position="706"/>
    </location>
</feature>
<dbReference type="Pfam" id="PF09445">
    <property type="entry name" value="Methyltransf_15"/>
    <property type="match status" value="1"/>
</dbReference>
<dbReference type="Gene3D" id="3.40.50.150">
    <property type="entry name" value="Vaccinia Virus protein VP39"/>
    <property type="match status" value="1"/>
</dbReference>
<reference evidence="11 12" key="1">
    <citation type="journal article" date="2012" name="Sci. Rep.">
        <title>Genomic perspectives on the evolution of fungal entomopathogenicity in Beauveria bassiana.</title>
        <authorList>
            <person name="Xiao G."/>
            <person name="Ying S.H."/>
            <person name="Zheng P."/>
            <person name="Wang Z.L."/>
            <person name="Zhang S."/>
            <person name="Xie X.Q."/>
            <person name="Shang Y."/>
            <person name="St Leger R.J."/>
            <person name="Zhao G.P."/>
            <person name="Wang C."/>
            <person name="Feng M.G."/>
        </authorList>
    </citation>
    <scope>NUCLEOTIDE SEQUENCE [LARGE SCALE GENOMIC DNA]</scope>
    <source>
        <strain evidence="11 12">ARSEF 2860</strain>
    </source>
</reference>
<dbReference type="PANTHER" id="PTHR46063">
    <property type="entry name" value="KELCH DOMAIN-CONTAINING PROTEIN"/>
    <property type="match status" value="1"/>
</dbReference>
<evidence type="ECO:0000256" key="6">
    <source>
        <dbReference type="ARBA" id="ARBA00048763"/>
    </source>
</evidence>
<dbReference type="EMBL" id="JH725153">
    <property type="protein sequence ID" value="EJP68758.1"/>
    <property type="molecule type" value="Genomic_DNA"/>
</dbReference>
<dbReference type="FunCoup" id="J5JVT8">
    <property type="interactions" value="632"/>
</dbReference>
<dbReference type="GeneID" id="19884805"/>
<dbReference type="HOGENOM" id="CLU_008722_0_0_1"/>
<evidence type="ECO:0000256" key="3">
    <source>
        <dbReference type="ARBA" id="ARBA00025783"/>
    </source>
</evidence>
<gene>
    <name evidence="11" type="ORF">BBA_01793</name>
</gene>
<evidence type="ECO:0000256" key="5">
    <source>
        <dbReference type="ARBA" id="ARBA00048740"/>
    </source>
</evidence>
<dbReference type="UniPathway" id="UPA00375"/>
<dbReference type="OrthoDB" id="4447at2759"/>
<sequence length="1000" mass="112476">MGDSGEPNGDQPVYEFEPAGWIDLTDACHHYEGKHEVPWDIQKYFAQRYSIFSYYDDGICMTDDAWFGVTPEPIANKIAAEMKSSPKKKKFLIDLFCGAGGNTIAFAQTERWDRIISIERDAATLACAQNNVSVYGIDDSYVTWVHGDSFAFLKTLFSNPSALHPDLRIDLDATVLFASPPWGGPGYSTDQVFNLDNMQPYSITDMHEAYRPLDHVLFLPRTSDLRQLARLAPKDKKIDIVQMCLEGAISSLPPHKPSHRKDGSLKSSTSPTSYASIKNPAPGSDNTAKMGAKDKKKNSEGKKAKKAEKQAKQASKGEKKAKSKQAKIEGSDAEDVDLDEVLEEYRRAQEQFLKITETVCEGPPRPRAASTLLASPTDTNNLLLFGGEYFNGSLAHFFNDLHIYNIARDEWRCVTSPNAPLPRSGHAWTRASNPNHVYLFGGEFSSPKQGTFHHYADFWRLEPATREWTKIEVKGKDKSPPARSGHRMTYWKHYIILFGGFQDTSNQTKYLADLWIFDTINYVWHSPALPPAQLKPDPRSSFTLLPSEQGAVLFGGYSRVKATVALKKKAGKGNQGASSTGQKNVLVPKVHEDCFYLRMTVPAADASPNTPPTVRWEKRKKPGNTPSPSRAGATMTYHKGRGILFGGVHDVEASEDGMDSEFFNQLFAWNVERNRFMPLVLRKPRHQKARPAEQRVNRRGRGQANEEELLRQLAALETGASLEDVDGIELEKEEEPEEQASVKEMPVTMEPPHVRFNAQLTVQNDVLYIYGGTFEKADREFTFDDLYAIDLVKLDGCKEIFTRPVEDWVVSALRGGEIGLRFGLIKSVQESDDEDDEDDEYDDEEDEEDEDDEDEDEEPQQQLHTPSKRGKKKEDDVVSETTTAPSENTEEDDAETSATSVDDGLPHPRPFESRREFFVRTSAEWQEILMTNLRWKNIQPETMAVKEIKAKAFELSEEKWWDCREEITALEEEQEAAGIQEVVSLAERGDAGAAGGGRRR</sequence>
<feature type="compositionally biased region" description="Acidic residues" evidence="9">
    <location>
        <begin position="830"/>
        <end position="859"/>
    </location>
</feature>
<protein>
    <recommendedName>
        <fullName evidence="2">Trimethylguanosine synthase</fullName>
    </recommendedName>
    <alternativeName>
        <fullName evidence="8">Cap-specific guanine-N(2) methyltransferase</fullName>
    </alternativeName>
</protein>
<dbReference type="InParanoid" id="J5JVT8"/>
<dbReference type="SUPFAM" id="SSF117281">
    <property type="entry name" value="Kelch motif"/>
    <property type="match status" value="1"/>
</dbReference>